<feature type="binding site" evidence="17">
    <location>
        <position position="412"/>
    </location>
    <ligand>
        <name>(6S)-NADPHX</name>
        <dbReference type="ChEBI" id="CHEBI:64076"/>
    </ligand>
</feature>
<keyword evidence="7 17" id="KW-0067">ATP-binding</keyword>
<sequence>MNGQGAQDLSRQWIGGTEVLTTAEMRALESAAMASGAVTGLELMERAGAAVAGHIRLRWPKPGCVTVLCGPGNNGGDGYVVARQLAQTGWRVRVLGMDNTPGPDAAEMKRRWAGMGEIAPLTCAVFRAGPNCDVYVDAIFGTGLTRAPEGEIADMLAYMGGSGGDGHFFRERVVAVDCPSGLCLDSGAFLGAPRQPGGVGPHARMTVAFDSPKPGHLLERGPDVCGELVVADIGLRQWRERCGTGRAARPARTVAVWPALDVADERADRMRFPAAWLAKHAGHKFTHGHALIVAGGFGHGGAARLTARAALRVGAGLVTLVPPGSALIEHAGPPDALMRRRLDDADGLAALLADSRITAVALGPGCGVDRAGALLDPLLAAKRPCVLDADALTALAARGLEGLHEGCVLTPHAGEFARLFPDLAERLAAPRPPRIMTVADDERRGAEGPLVDAMAAERQALGDDHRALADQRGPLYSKLDAAREAAARCGAVVLLKGPDTVIAAPDGQARIHSAYDVPWLATAGAGDVLAGIITGLLARGLPPFHAAAPAAFLHAQAARRSGPGLIADDLPDQLPGVFRDLGL</sequence>
<keyword evidence="13" id="KW-0511">Multifunctional enzyme</keyword>
<comment type="catalytic activity">
    <reaction evidence="2 18 19">
        <text>(6R)-NADPHX = (6S)-NADPHX</text>
        <dbReference type="Rhea" id="RHEA:32227"/>
        <dbReference type="ChEBI" id="CHEBI:64076"/>
        <dbReference type="ChEBI" id="CHEBI:64077"/>
        <dbReference type="EC" id="5.1.99.6"/>
    </reaction>
</comment>
<dbReference type="InterPro" id="IPR004443">
    <property type="entry name" value="YjeF_N_dom"/>
</dbReference>
<dbReference type="Pfam" id="PF03853">
    <property type="entry name" value="YjeF_N"/>
    <property type="match status" value="1"/>
</dbReference>
<reference evidence="23" key="1">
    <citation type="submission" date="2016-10" db="EMBL/GenBank/DDBJ databases">
        <authorList>
            <person name="Varghese N."/>
            <person name="Submissions S."/>
        </authorList>
    </citation>
    <scope>NUCLEOTIDE SEQUENCE [LARGE SCALE GENOMIC DNA]</scope>
    <source>
        <strain evidence="23">DSM 29303</strain>
    </source>
</reference>
<comment type="function">
    <text evidence="17">Catalyzes the dehydration of the S-form of NAD(P)HX at the expense of ADP, which is converted to AMP. Together with NAD(P)HX epimerase, which catalyzes the epimerization of the S- and R-forms, the enzyme allows the repair of both epimers of NAD(P)HX, a damaged form of NAD(P)H that is a result of enzymatic or heat-dependent hydration.</text>
</comment>
<dbReference type="STRING" id="1545044.SAMN05444276_101602"/>
<evidence type="ECO:0000256" key="5">
    <source>
        <dbReference type="ARBA" id="ARBA00022723"/>
    </source>
</evidence>
<dbReference type="PIRSF" id="PIRSF017184">
    <property type="entry name" value="Nnr"/>
    <property type="match status" value="1"/>
</dbReference>
<dbReference type="GO" id="GO:0052856">
    <property type="term" value="F:NAD(P)HX epimerase activity"/>
    <property type="evidence" value="ECO:0007669"/>
    <property type="project" value="UniProtKB-UniRule"/>
</dbReference>
<dbReference type="PANTHER" id="PTHR12592">
    <property type="entry name" value="ATP-DEPENDENT (S)-NAD(P)H-HYDRATE DEHYDRATASE FAMILY MEMBER"/>
    <property type="match status" value="1"/>
</dbReference>
<keyword evidence="9 18" id="KW-0630">Potassium</keyword>
<dbReference type="InterPro" id="IPR036652">
    <property type="entry name" value="YjeF_N_dom_sf"/>
</dbReference>
<dbReference type="InterPro" id="IPR030677">
    <property type="entry name" value="Nnr"/>
</dbReference>
<feature type="binding site" evidence="18">
    <location>
        <position position="74"/>
    </location>
    <ligand>
        <name>K(+)</name>
        <dbReference type="ChEBI" id="CHEBI:29103"/>
    </ligand>
</feature>
<evidence type="ECO:0000256" key="11">
    <source>
        <dbReference type="ARBA" id="ARBA00023235"/>
    </source>
</evidence>
<organism evidence="22 23">
    <name type="scientific">Paracoccus sanguinis</name>
    <dbReference type="NCBI Taxonomy" id="1545044"/>
    <lineage>
        <taxon>Bacteria</taxon>
        <taxon>Pseudomonadati</taxon>
        <taxon>Pseudomonadota</taxon>
        <taxon>Alphaproteobacteria</taxon>
        <taxon>Rhodobacterales</taxon>
        <taxon>Paracoccaceae</taxon>
        <taxon>Paracoccus</taxon>
    </lineage>
</organism>
<keyword evidence="23" id="KW-1185">Reference proteome</keyword>
<dbReference type="SUPFAM" id="SSF53613">
    <property type="entry name" value="Ribokinase-like"/>
    <property type="match status" value="1"/>
</dbReference>
<evidence type="ECO:0000313" key="23">
    <source>
        <dbReference type="Proteomes" id="UP000182944"/>
    </source>
</evidence>
<dbReference type="EC" id="5.1.99.6" evidence="19"/>
<comment type="function">
    <text evidence="14 19">Bifunctional enzyme that catalyzes the epimerization of the S- and R-forms of NAD(P)HX and the dehydration of the S-form of NAD(P)HX at the expense of ADP, which is converted to AMP. This allows the repair of both epimers of NAD(P)HX, a damaged form of NAD(P)H that is a result of enzymatic or heat-dependent hydration.</text>
</comment>
<feature type="binding site" evidence="18">
    <location>
        <position position="137"/>
    </location>
    <ligand>
        <name>K(+)</name>
        <dbReference type="ChEBI" id="CHEBI:29103"/>
    </ligand>
</feature>
<feature type="domain" description="YjeF N-terminal" evidence="21">
    <location>
        <begin position="25"/>
        <end position="241"/>
    </location>
</feature>
<feature type="binding site" evidence="17">
    <location>
        <position position="365"/>
    </location>
    <ligand>
        <name>(6S)-NADPHX</name>
        <dbReference type="ChEBI" id="CHEBI:64076"/>
    </ligand>
</feature>
<keyword evidence="8 17" id="KW-0521">NADP</keyword>
<dbReference type="NCBIfam" id="TIGR00197">
    <property type="entry name" value="yjeF_nterm"/>
    <property type="match status" value="1"/>
</dbReference>
<dbReference type="GO" id="GO:0005524">
    <property type="term" value="F:ATP binding"/>
    <property type="evidence" value="ECO:0007669"/>
    <property type="project" value="UniProtKB-UniRule"/>
</dbReference>
<dbReference type="EMBL" id="FNNA01000001">
    <property type="protein sequence ID" value="SDW29823.1"/>
    <property type="molecule type" value="Genomic_DNA"/>
</dbReference>
<dbReference type="PROSITE" id="PS51385">
    <property type="entry name" value="YJEF_N"/>
    <property type="match status" value="1"/>
</dbReference>
<dbReference type="GO" id="GO:0046496">
    <property type="term" value="P:nicotinamide nucleotide metabolic process"/>
    <property type="evidence" value="ECO:0007669"/>
    <property type="project" value="UniProtKB-UniRule"/>
</dbReference>
<dbReference type="Gene3D" id="3.40.50.10260">
    <property type="entry name" value="YjeF N-terminal domain"/>
    <property type="match status" value="1"/>
</dbReference>
<evidence type="ECO:0000256" key="10">
    <source>
        <dbReference type="ARBA" id="ARBA00023027"/>
    </source>
</evidence>
<comment type="catalytic activity">
    <reaction evidence="15 17 19">
        <text>(6S)-NADHX + ADP = AMP + phosphate + NADH + H(+)</text>
        <dbReference type="Rhea" id="RHEA:32223"/>
        <dbReference type="ChEBI" id="CHEBI:15378"/>
        <dbReference type="ChEBI" id="CHEBI:43474"/>
        <dbReference type="ChEBI" id="CHEBI:57945"/>
        <dbReference type="ChEBI" id="CHEBI:64074"/>
        <dbReference type="ChEBI" id="CHEBI:456215"/>
        <dbReference type="ChEBI" id="CHEBI:456216"/>
        <dbReference type="EC" id="4.2.1.136"/>
    </reaction>
</comment>
<comment type="similarity">
    <text evidence="17">Belongs to the NnrD/CARKD family.</text>
</comment>
<comment type="cofactor">
    <cofactor evidence="18 19">
        <name>K(+)</name>
        <dbReference type="ChEBI" id="CHEBI:29103"/>
    </cofactor>
    <text evidence="18 19">Binds 1 potassium ion per subunit.</text>
</comment>
<dbReference type="AlphaFoldDB" id="A0A1H2SDS1"/>
<comment type="cofactor">
    <cofactor evidence="17">
        <name>Mg(2+)</name>
        <dbReference type="ChEBI" id="CHEBI:18420"/>
    </cofactor>
</comment>
<protein>
    <recommendedName>
        <fullName evidence="19">Bifunctional NAD(P)H-hydrate repair enzyme</fullName>
    </recommendedName>
    <alternativeName>
        <fullName evidence="19">Nicotinamide nucleotide repair protein</fullName>
    </alternativeName>
    <domain>
        <recommendedName>
            <fullName evidence="19">ADP-dependent (S)-NAD(P)H-hydrate dehydratase</fullName>
            <ecNumber evidence="19">4.2.1.136</ecNumber>
        </recommendedName>
        <alternativeName>
            <fullName evidence="19">ADP-dependent NAD(P)HX dehydratase</fullName>
        </alternativeName>
    </domain>
    <domain>
        <recommendedName>
            <fullName evidence="19">NAD(P)H-hydrate epimerase</fullName>
            <ecNumber evidence="19">5.1.99.6</ecNumber>
        </recommendedName>
    </domain>
</protein>
<feature type="binding site" evidence="17">
    <location>
        <begin position="496"/>
        <end position="500"/>
    </location>
    <ligand>
        <name>AMP</name>
        <dbReference type="ChEBI" id="CHEBI:456215"/>
    </ligand>
</feature>
<evidence type="ECO:0000256" key="8">
    <source>
        <dbReference type="ARBA" id="ARBA00022857"/>
    </source>
</evidence>
<dbReference type="HAMAP" id="MF_01966">
    <property type="entry name" value="NADHX_epimerase"/>
    <property type="match status" value="1"/>
</dbReference>
<accession>A0A1H2SDS1</accession>
<comment type="caution">
    <text evidence="18">Lacks conserved residue(s) required for the propagation of feature annotation.</text>
</comment>
<evidence type="ECO:0000259" key="20">
    <source>
        <dbReference type="PROSITE" id="PS51383"/>
    </source>
</evidence>
<keyword evidence="12 17" id="KW-0456">Lyase</keyword>
<evidence type="ECO:0000256" key="7">
    <source>
        <dbReference type="ARBA" id="ARBA00022840"/>
    </source>
</evidence>
<dbReference type="InterPro" id="IPR000631">
    <property type="entry name" value="CARKD"/>
</dbReference>
<keyword evidence="10 17" id="KW-0520">NAD</keyword>
<evidence type="ECO:0000256" key="12">
    <source>
        <dbReference type="ARBA" id="ARBA00023239"/>
    </source>
</evidence>
<evidence type="ECO:0000256" key="15">
    <source>
        <dbReference type="ARBA" id="ARBA00048238"/>
    </source>
</evidence>
<comment type="function">
    <text evidence="18">Catalyzes the epimerization of the S- and R-forms of NAD(P)HX, a damaged form of NAD(P)H that is a result of enzymatic or heat-dependent hydration. This is a prerequisite for the S-specific NAD(P)H-hydrate dehydratase to allow the repair of both epimers of NAD(P)HX.</text>
</comment>
<evidence type="ECO:0000256" key="17">
    <source>
        <dbReference type="HAMAP-Rule" id="MF_01965"/>
    </source>
</evidence>
<evidence type="ECO:0000256" key="18">
    <source>
        <dbReference type="HAMAP-Rule" id="MF_01966"/>
    </source>
</evidence>
<dbReference type="GO" id="GO:0046872">
    <property type="term" value="F:metal ion binding"/>
    <property type="evidence" value="ECO:0007669"/>
    <property type="project" value="UniProtKB-UniRule"/>
</dbReference>
<dbReference type="GO" id="GO:0052855">
    <property type="term" value="F:ADP-dependent NAD(P)H-hydrate dehydratase activity"/>
    <property type="evidence" value="ECO:0007669"/>
    <property type="project" value="UniProtKB-UniRule"/>
</dbReference>
<comment type="subunit">
    <text evidence="17">Homotetramer.</text>
</comment>
<comment type="catalytic activity">
    <reaction evidence="1 18 19">
        <text>(6R)-NADHX = (6S)-NADHX</text>
        <dbReference type="Rhea" id="RHEA:32215"/>
        <dbReference type="ChEBI" id="CHEBI:64074"/>
        <dbReference type="ChEBI" id="CHEBI:64075"/>
        <dbReference type="EC" id="5.1.99.6"/>
    </reaction>
</comment>
<dbReference type="InterPro" id="IPR017953">
    <property type="entry name" value="Carbohydrate_kinase_pred_CS"/>
</dbReference>
<dbReference type="PROSITE" id="PS51383">
    <property type="entry name" value="YJEF_C_3"/>
    <property type="match status" value="1"/>
</dbReference>
<evidence type="ECO:0000256" key="6">
    <source>
        <dbReference type="ARBA" id="ARBA00022741"/>
    </source>
</evidence>
<dbReference type="Gene3D" id="3.40.1190.20">
    <property type="match status" value="1"/>
</dbReference>
<evidence type="ECO:0000259" key="21">
    <source>
        <dbReference type="PROSITE" id="PS51385"/>
    </source>
</evidence>
<feature type="binding site" evidence="18">
    <location>
        <begin position="141"/>
        <end position="147"/>
    </location>
    <ligand>
        <name>(6S)-NADPHX</name>
        <dbReference type="ChEBI" id="CHEBI:64076"/>
    </ligand>
</feature>
<keyword evidence="11 18" id="KW-0413">Isomerase</keyword>
<dbReference type="EC" id="4.2.1.136" evidence="19"/>
<gene>
    <name evidence="17" type="primary">nnrD</name>
    <name evidence="18" type="synonym">nnrE</name>
    <name evidence="22" type="ORF">SAMN05444276_101602</name>
</gene>
<keyword evidence="6 17" id="KW-0547">Nucleotide-binding</keyword>
<evidence type="ECO:0000256" key="9">
    <source>
        <dbReference type="ARBA" id="ARBA00022958"/>
    </source>
</evidence>
<evidence type="ECO:0000256" key="4">
    <source>
        <dbReference type="ARBA" id="ARBA00009524"/>
    </source>
</evidence>
<evidence type="ECO:0000256" key="19">
    <source>
        <dbReference type="PIRNR" id="PIRNR017184"/>
    </source>
</evidence>
<feature type="binding site" evidence="17">
    <location>
        <position position="302"/>
    </location>
    <ligand>
        <name>(6S)-NADPHX</name>
        <dbReference type="ChEBI" id="CHEBI:64076"/>
    </ligand>
</feature>
<dbReference type="InterPro" id="IPR029056">
    <property type="entry name" value="Ribokinase-like"/>
</dbReference>
<keyword evidence="5 18" id="KW-0479">Metal-binding</keyword>
<dbReference type="PROSITE" id="PS01050">
    <property type="entry name" value="YJEF_C_2"/>
    <property type="match status" value="1"/>
</dbReference>
<feature type="binding site" evidence="17">
    <location>
        <position position="527"/>
    </location>
    <ligand>
        <name>(6S)-NADPHX</name>
        <dbReference type="ChEBI" id="CHEBI:64076"/>
    </ligand>
</feature>
<evidence type="ECO:0000256" key="16">
    <source>
        <dbReference type="ARBA" id="ARBA00049209"/>
    </source>
</evidence>
<dbReference type="CDD" id="cd01171">
    <property type="entry name" value="YXKO-related"/>
    <property type="match status" value="1"/>
</dbReference>
<comment type="similarity">
    <text evidence="3 19">In the N-terminal section; belongs to the NnrE/AIBP family.</text>
</comment>
<proteinExistence type="inferred from homology"/>
<comment type="similarity">
    <text evidence="4 19">In the C-terminal section; belongs to the NnrD/CARKD family.</text>
</comment>
<name>A0A1H2SDS1_9RHOB</name>
<evidence type="ECO:0000256" key="3">
    <source>
        <dbReference type="ARBA" id="ARBA00006001"/>
    </source>
</evidence>
<comment type="catalytic activity">
    <reaction evidence="16 17 19">
        <text>(6S)-NADPHX + ADP = AMP + phosphate + NADPH + H(+)</text>
        <dbReference type="Rhea" id="RHEA:32235"/>
        <dbReference type="ChEBI" id="CHEBI:15378"/>
        <dbReference type="ChEBI" id="CHEBI:43474"/>
        <dbReference type="ChEBI" id="CHEBI:57783"/>
        <dbReference type="ChEBI" id="CHEBI:64076"/>
        <dbReference type="ChEBI" id="CHEBI:456215"/>
        <dbReference type="ChEBI" id="CHEBI:456216"/>
        <dbReference type="EC" id="4.2.1.136"/>
    </reaction>
</comment>
<feature type="binding site" evidence="18">
    <location>
        <begin position="73"/>
        <end position="77"/>
    </location>
    <ligand>
        <name>(6S)-NADPHX</name>
        <dbReference type="ChEBI" id="CHEBI:64076"/>
    </ligand>
</feature>
<dbReference type="SUPFAM" id="SSF64153">
    <property type="entry name" value="YjeF N-terminal domain-like"/>
    <property type="match status" value="1"/>
</dbReference>
<evidence type="ECO:0000256" key="1">
    <source>
        <dbReference type="ARBA" id="ARBA00000013"/>
    </source>
</evidence>
<feature type="binding site" evidence="18">
    <location>
        <position position="180"/>
    </location>
    <ligand>
        <name>K(+)</name>
        <dbReference type="ChEBI" id="CHEBI:29103"/>
    </ligand>
</feature>
<dbReference type="Pfam" id="PF01256">
    <property type="entry name" value="Carb_kinase"/>
    <property type="match status" value="2"/>
</dbReference>
<dbReference type="HAMAP" id="MF_01965">
    <property type="entry name" value="NADHX_dehydratase"/>
    <property type="match status" value="1"/>
</dbReference>
<comment type="similarity">
    <text evidence="18">Belongs to the NnrE/AIBP family.</text>
</comment>
<evidence type="ECO:0000256" key="14">
    <source>
        <dbReference type="ARBA" id="ARBA00025153"/>
    </source>
</evidence>
<dbReference type="Proteomes" id="UP000182944">
    <property type="component" value="Unassembled WGS sequence"/>
</dbReference>
<feature type="domain" description="YjeF C-terminal" evidence="20">
    <location>
        <begin position="267"/>
        <end position="581"/>
    </location>
</feature>
<evidence type="ECO:0000313" key="22">
    <source>
        <dbReference type="EMBL" id="SDW29823.1"/>
    </source>
</evidence>
<dbReference type="PANTHER" id="PTHR12592:SF0">
    <property type="entry name" value="ATP-DEPENDENT (S)-NAD(P)H-HYDRATE DEHYDRATASE"/>
    <property type="match status" value="1"/>
</dbReference>
<dbReference type="GO" id="GO:0110051">
    <property type="term" value="P:metabolite repair"/>
    <property type="evidence" value="ECO:0007669"/>
    <property type="project" value="TreeGrafter"/>
</dbReference>
<feature type="binding site" evidence="18">
    <location>
        <position position="177"/>
    </location>
    <ligand>
        <name>(6S)-NADPHX</name>
        <dbReference type="ChEBI" id="CHEBI:64076"/>
    </ligand>
</feature>
<evidence type="ECO:0000256" key="2">
    <source>
        <dbReference type="ARBA" id="ARBA00000909"/>
    </source>
</evidence>
<evidence type="ECO:0000256" key="13">
    <source>
        <dbReference type="ARBA" id="ARBA00023268"/>
    </source>
</evidence>
<feature type="binding site" evidence="17">
    <location>
        <position position="526"/>
    </location>
    <ligand>
        <name>AMP</name>
        <dbReference type="ChEBI" id="CHEBI:456215"/>
    </ligand>
</feature>